<dbReference type="AlphaFoldDB" id="A0A3N6M516"/>
<dbReference type="RefSeq" id="WP_124177214.1">
    <property type="nucleotide sequence ID" value="NZ_REFY01000002.1"/>
</dbReference>
<dbReference type="InterPro" id="IPR003777">
    <property type="entry name" value="XdhC_CoxI"/>
</dbReference>
<keyword evidence="5" id="KW-1185">Reference proteome</keyword>
<evidence type="ECO:0000259" key="3">
    <source>
        <dbReference type="Pfam" id="PF13478"/>
    </source>
</evidence>
<evidence type="ECO:0000259" key="2">
    <source>
        <dbReference type="Pfam" id="PF02625"/>
    </source>
</evidence>
<evidence type="ECO:0000313" key="4">
    <source>
        <dbReference type="EMBL" id="RQG91100.1"/>
    </source>
</evidence>
<dbReference type="Gene3D" id="3.40.50.720">
    <property type="entry name" value="NAD(P)-binding Rossmann-like Domain"/>
    <property type="match status" value="1"/>
</dbReference>
<protein>
    <submittedName>
        <fullName evidence="4">XdhC/CoxI family protein</fullName>
    </submittedName>
</protein>
<feature type="region of interest" description="Disordered" evidence="1">
    <location>
        <begin position="149"/>
        <end position="197"/>
    </location>
</feature>
<dbReference type="OrthoDB" id="33067at2157"/>
<dbReference type="Pfam" id="PF02625">
    <property type="entry name" value="XdhC_CoxI"/>
    <property type="match status" value="1"/>
</dbReference>
<organism evidence="4 5">
    <name type="scientific">Natrarchaeobius halalkaliphilus</name>
    <dbReference type="NCBI Taxonomy" id="1679091"/>
    <lineage>
        <taxon>Archaea</taxon>
        <taxon>Methanobacteriati</taxon>
        <taxon>Methanobacteriota</taxon>
        <taxon>Stenosarchaea group</taxon>
        <taxon>Halobacteria</taxon>
        <taxon>Halobacteriales</taxon>
        <taxon>Natrialbaceae</taxon>
        <taxon>Natrarchaeobius</taxon>
    </lineage>
</organism>
<dbReference type="InterPro" id="IPR052698">
    <property type="entry name" value="MoCofactor_Util/Proc"/>
</dbReference>
<name>A0A3N6M516_9EURY</name>
<proteinExistence type="predicted"/>
<reference evidence="4 5" key="1">
    <citation type="submission" date="2018-10" db="EMBL/GenBank/DDBJ databases">
        <title>Natrarchaeobius chitinivorans gen. nov., sp. nov., and Natrarchaeobius haloalkaliphilus sp. nov., alkaliphilic, chitin-utilizing haloarchaea from hypersaline alkaline lakes.</title>
        <authorList>
            <person name="Sorokin D.Y."/>
            <person name="Elcheninov A.G."/>
            <person name="Kostrikina N.A."/>
            <person name="Bale N.J."/>
            <person name="Sinninghe Damste J.S."/>
            <person name="Khijniak T.V."/>
            <person name="Kublanov I.V."/>
            <person name="Toshchakov S.V."/>
        </authorList>
    </citation>
    <scope>NUCLEOTIDE SEQUENCE [LARGE SCALE GENOMIC DNA]</scope>
    <source>
        <strain evidence="4 5">AArcht-Sl</strain>
    </source>
</reference>
<comment type="caution">
    <text evidence="4">The sequence shown here is derived from an EMBL/GenBank/DDBJ whole genome shotgun (WGS) entry which is preliminary data.</text>
</comment>
<evidence type="ECO:0000313" key="5">
    <source>
        <dbReference type="Proteomes" id="UP000273828"/>
    </source>
</evidence>
<feature type="domain" description="XdhC- CoxI" evidence="2">
    <location>
        <begin position="31"/>
        <end position="94"/>
    </location>
</feature>
<feature type="compositionally biased region" description="Basic and acidic residues" evidence="1">
    <location>
        <begin position="165"/>
        <end position="174"/>
    </location>
</feature>
<dbReference type="InterPro" id="IPR027051">
    <property type="entry name" value="XdhC_Rossmann_dom"/>
</dbReference>
<dbReference type="PANTHER" id="PTHR30388:SF6">
    <property type="entry name" value="XANTHINE DEHYDROGENASE SUBUNIT A-RELATED"/>
    <property type="match status" value="1"/>
</dbReference>
<dbReference type="Proteomes" id="UP000273828">
    <property type="component" value="Unassembled WGS sequence"/>
</dbReference>
<feature type="domain" description="XdhC Rossmann" evidence="3">
    <location>
        <begin position="238"/>
        <end position="384"/>
    </location>
</feature>
<dbReference type="EMBL" id="REFY01000002">
    <property type="protein sequence ID" value="RQG91100.1"/>
    <property type="molecule type" value="Genomic_DNA"/>
</dbReference>
<accession>A0A3N6M516</accession>
<sequence length="417" mass="45043">MTESQKTQTQRNWSVPETEVVQRVHQRLEADGSDVLATIVDVDGNAYRRPGAKMLLDDAGDGVGSITAGCLEDDILRAAESVRGTGQPELVTYDLMDDDDDVWGLGVGCNGIIEVLLEPLTPSYRSATDAFTEGRDVAVLTVLSVHGEDVDASDTDSPLAYGDRAYYHPGEDRLSTPSDDDGASGDGGETTEADWPIDVLSEPASELAGRGRANVIDLEVDGTRLEVFVDGIAAPAELVVFGSGHDVGPVTELASKNDFRVTVVGFRGAVDLAERFPDADRTVTTSPGTIEDDLEMGLDDRTYAVVMTHNFVDDRLAVETLLDAGVPYVGLMGPHERFEEMIEEFDAEERTITDDDRSSLYTPIGLDLGGGSPYQIAHSIVAEVLAVHNDRDPRHLRAREGHIHDRIEVEADPTPPK</sequence>
<dbReference type="Pfam" id="PF13478">
    <property type="entry name" value="XdhC_C"/>
    <property type="match status" value="1"/>
</dbReference>
<dbReference type="PANTHER" id="PTHR30388">
    <property type="entry name" value="ALDEHYDE OXIDOREDUCTASE MOLYBDENUM COFACTOR ASSEMBLY PROTEIN"/>
    <property type="match status" value="1"/>
</dbReference>
<gene>
    <name evidence="4" type="ORF">EA462_03630</name>
</gene>
<evidence type="ECO:0000256" key="1">
    <source>
        <dbReference type="SAM" id="MobiDB-lite"/>
    </source>
</evidence>